<evidence type="ECO:0000256" key="3">
    <source>
        <dbReference type="ARBA" id="ARBA00007275"/>
    </source>
</evidence>
<dbReference type="InterPro" id="IPR020084">
    <property type="entry name" value="NUDIX_hydrolase_CS"/>
</dbReference>
<dbReference type="GO" id="GO:0006753">
    <property type="term" value="P:nucleoside phosphate metabolic process"/>
    <property type="evidence" value="ECO:0007669"/>
    <property type="project" value="TreeGrafter"/>
</dbReference>
<keyword evidence="11" id="KW-1185">Reference proteome</keyword>
<sequence>MAERSGLPPDGDDSHLREERLESESVWRGRMLDVRVDQVRLPDGSTTRREYIVHPGAVVVVGLLDDGRVVVERQWRYPVGRAMIEFPAGKLDPGEPVLDCAIRELIEETGYRAREWARAGILHNAIGYSNEGIEVWFARGLEAGERQLDDGEFLDVYDASLDELESLAQRGELTDAKTLVAMLWLHQWRDGRWPLEWRPAPA</sequence>
<gene>
    <name evidence="10" type="ORF">HQN59_20500</name>
</gene>
<feature type="domain" description="Nudix hydrolase" evidence="9">
    <location>
        <begin position="54"/>
        <end position="181"/>
    </location>
</feature>
<evidence type="ECO:0000259" key="9">
    <source>
        <dbReference type="PROSITE" id="PS51462"/>
    </source>
</evidence>
<evidence type="ECO:0000256" key="6">
    <source>
        <dbReference type="ARBA" id="ARBA00032162"/>
    </source>
</evidence>
<dbReference type="SUPFAM" id="SSF55811">
    <property type="entry name" value="Nudix"/>
    <property type="match status" value="1"/>
</dbReference>
<evidence type="ECO:0000313" key="10">
    <source>
        <dbReference type="EMBL" id="NUZ08144.1"/>
    </source>
</evidence>
<evidence type="ECO:0000256" key="5">
    <source>
        <dbReference type="ARBA" id="ARBA00022801"/>
    </source>
</evidence>
<dbReference type="PANTHER" id="PTHR11839">
    <property type="entry name" value="UDP/ADP-SUGAR PYROPHOSPHATASE"/>
    <property type="match status" value="1"/>
</dbReference>
<reference evidence="10 11" key="1">
    <citation type="submission" date="2020-06" db="EMBL/GenBank/DDBJ databases">
        <title>Schlegella sp. ID0723 isolated from air conditioner.</title>
        <authorList>
            <person name="Kim D.Y."/>
            <person name="Kim D.-U."/>
        </authorList>
    </citation>
    <scope>NUCLEOTIDE SEQUENCE [LARGE SCALE GENOMIC DNA]</scope>
    <source>
        <strain evidence="10 11">ID0723</strain>
    </source>
</reference>
<dbReference type="PANTHER" id="PTHR11839:SF18">
    <property type="entry name" value="NUDIX HYDROLASE DOMAIN-CONTAINING PROTEIN"/>
    <property type="match status" value="1"/>
</dbReference>
<comment type="catalytic activity">
    <reaction evidence="1">
        <text>GDP-alpha-D-mannose + H2O = alpha-D-mannose 1-phosphate + GMP + 2 H(+)</text>
        <dbReference type="Rhea" id="RHEA:27978"/>
        <dbReference type="ChEBI" id="CHEBI:15377"/>
        <dbReference type="ChEBI" id="CHEBI:15378"/>
        <dbReference type="ChEBI" id="CHEBI:57527"/>
        <dbReference type="ChEBI" id="CHEBI:58115"/>
        <dbReference type="ChEBI" id="CHEBI:58409"/>
    </reaction>
</comment>
<comment type="cofactor">
    <cofactor evidence="2">
        <name>Mg(2+)</name>
        <dbReference type="ChEBI" id="CHEBI:18420"/>
    </cofactor>
</comment>
<accession>A0A7Y6NRT1</accession>
<feature type="region of interest" description="Disordered" evidence="8">
    <location>
        <begin position="1"/>
        <end position="20"/>
    </location>
</feature>
<comment type="similarity">
    <text evidence="3">Belongs to the Nudix hydrolase family. NudK subfamily.</text>
</comment>
<dbReference type="AlphaFoldDB" id="A0A7Y6NRT1"/>
<proteinExistence type="inferred from homology"/>
<dbReference type="PROSITE" id="PS51462">
    <property type="entry name" value="NUDIX"/>
    <property type="match status" value="1"/>
</dbReference>
<evidence type="ECO:0000256" key="4">
    <source>
        <dbReference type="ARBA" id="ARBA00016377"/>
    </source>
</evidence>
<protein>
    <recommendedName>
        <fullName evidence="4">GDP-mannose pyrophosphatase</fullName>
    </recommendedName>
    <alternativeName>
        <fullName evidence="6">GDP-mannose hydrolase</fullName>
    </alternativeName>
    <alternativeName>
        <fullName evidence="7">GDPMK</fullName>
    </alternativeName>
</protein>
<keyword evidence="5 10" id="KW-0378">Hydrolase</keyword>
<dbReference type="GO" id="GO:0016787">
    <property type="term" value="F:hydrolase activity"/>
    <property type="evidence" value="ECO:0007669"/>
    <property type="project" value="UniProtKB-KW"/>
</dbReference>
<evidence type="ECO:0000256" key="8">
    <source>
        <dbReference type="SAM" id="MobiDB-lite"/>
    </source>
</evidence>
<dbReference type="Proteomes" id="UP000529637">
    <property type="component" value="Unassembled WGS sequence"/>
</dbReference>
<dbReference type="InterPro" id="IPR000086">
    <property type="entry name" value="NUDIX_hydrolase_dom"/>
</dbReference>
<dbReference type="EMBL" id="JABWMJ010000011">
    <property type="protein sequence ID" value="NUZ08144.1"/>
    <property type="molecule type" value="Genomic_DNA"/>
</dbReference>
<dbReference type="GO" id="GO:0019693">
    <property type="term" value="P:ribose phosphate metabolic process"/>
    <property type="evidence" value="ECO:0007669"/>
    <property type="project" value="TreeGrafter"/>
</dbReference>
<comment type="caution">
    <text evidence="10">The sequence shown here is derived from an EMBL/GenBank/DDBJ whole genome shotgun (WGS) entry which is preliminary data.</text>
</comment>
<dbReference type="Gene3D" id="3.90.79.10">
    <property type="entry name" value="Nucleoside Triphosphate Pyrophosphohydrolase"/>
    <property type="match status" value="1"/>
</dbReference>
<organism evidence="10 11">
    <name type="scientific">Piscinibacter koreensis</name>
    <dbReference type="NCBI Taxonomy" id="2742824"/>
    <lineage>
        <taxon>Bacteria</taxon>
        <taxon>Pseudomonadati</taxon>
        <taxon>Pseudomonadota</taxon>
        <taxon>Betaproteobacteria</taxon>
        <taxon>Burkholderiales</taxon>
        <taxon>Sphaerotilaceae</taxon>
        <taxon>Piscinibacter</taxon>
    </lineage>
</organism>
<evidence type="ECO:0000256" key="1">
    <source>
        <dbReference type="ARBA" id="ARBA00000847"/>
    </source>
</evidence>
<name>A0A7Y6NRT1_9BURK</name>
<dbReference type="PROSITE" id="PS00893">
    <property type="entry name" value="NUDIX_BOX"/>
    <property type="match status" value="1"/>
</dbReference>
<evidence type="ECO:0000256" key="2">
    <source>
        <dbReference type="ARBA" id="ARBA00001946"/>
    </source>
</evidence>
<dbReference type="Pfam" id="PF00293">
    <property type="entry name" value="NUDIX"/>
    <property type="match status" value="1"/>
</dbReference>
<dbReference type="InterPro" id="IPR015797">
    <property type="entry name" value="NUDIX_hydrolase-like_dom_sf"/>
</dbReference>
<dbReference type="GO" id="GO:0005829">
    <property type="term" value="C:cytosol"/>
    <property type="evidence" value="ECO:0007669"/>
    <property type="project" value="TreeGrafter"/>
</dbReference>
<evidence type="ECO:0000256" key="7">
    <source>
        <dbReference type="ARBA" id="ARBA00032272"/>
    </source>
</evidence>
<evidence type="ECO:0000313" key="11">
    <source>
        <dbReference type="Proteomes" id="UP000529637"/>
    </source>
</evidence>
<dbReference type="RefSeq" id="WP_176070984.1">
    <property type="nucleotide sequence ID" value="NZ_JABWMJ010000011.1"/>
</dbReference>